<gene>
    <name evidence="2" type="ORF">IF1G_10827</name>
</gene>
<sequence>MFLCQTQTQTQPPIFTLSPTCNCNADCSATPTPDGVSDIRNLTRLEAWLMGALLLIALCILRLYLGQRRGREESSVLGMRYSHTPEEFRVSPRRRPLEALDATPHPLIPLETVNPNIMYPNAHSMTSMTERYQMPCAPLAGPRRHLCMSELHVHCHA</sequence>
<protein>
    <submittedName>
        <fullName evidence="2">Uncharacterized protein</fullName>
    </submittedName>
</protein>
<dbReference type="EMBL" id="SPUK01000026">
    <property type="protein sequence ID" value="TQV90504.1"/>
    <property type="molecule type" value="Genomic_DNA"/>
</dbReference>
<accession>A0A545VJH1</accession>
<evidence type="ECO:0000313" key="2">
    <source>
        <dbReference type="EMBL" id="TQV90504.1"/>
    </source>
</evidence>
<dbReference type="Proteomes" id="UP000315783">
    <property type="component" value="Unassembled WGS sequence"/>
</dbReference>
<feature type="transmembrane region" description="Helical" evidence="1">
    <location>
        <begin position="47"/>
        <end position="65"/>
    </location>
</feature>
<reference evidence="2 3" key="1">
    <citation type="journal article" date="2019" name="Appl. Microbiol. Biotechnol.">
        <title>Genome sequence of Isaria javanica and comparative genome analysis insights into family S53 peptidase evolution in fungal entomopathogens.</title>
        <authorList>
            <person name="Lin R."/>
            <person name="Zhang X."/>
            <person name="Xin B."/>
            <person name="Zou M."/>
            <person name="Gao Y."/>
            <person name="Qin F."/>
            <person name="Hu Q."/>
            <person name="Xie B."/>
            <person name="Cheng X."/>
        </authorList>
    </citation>
    <scope>NUCLEOTIDE SEQUENCE [LARGE SCALE GENOMIC DNA]</scope>
    <source>
        <strain evidence="2 3">IJ1G</strain>
    </source>
</reference>
<dbReference type="AlphaFoldDB" id="A0A545VJH1"/>
<keyword evidence="1" id="KW-0812">Transmembrane</keyword>
<organism evidence="2 3">
    <name type="scientific">Cordyceps javanica</name>
    <dbReference type="NCBI Taxonomy" id="43265"/>
    <lineage>
        <taxon>Eukaryota</taxon>
        <taxon>Fungi</taxon>
        <taxon>Dikarya</taxon>
        <taxon>Ascomycota</taxon>
        <taxon>Pezizomycotina</taxon>
        <taxon>Sordariomycetes</taxon>
        <taxon>Hypocreomycetidae</taxon>
        <taxon>Hypocreales</taxon>
        <taxon>Cordycipitaceae</taxon>
        <taxon>Cordyceps</taxon>
    </lineage>
</organism>
<proteinExistence type="predicted"/>
<keyword evidence="1" id="KW-1133">Transmembrane helix</keyword>
<keyword evidence="1" id="KW-0472">Membrane</keyword>
<evidence type="ECO:0000256" key="1">
    <source>
        <dbReference type="SAM" id="Phobius"/>
    </source>
</evidence>
<comment type="caution">
    <text evidence="2">The sequence shown here is derived from an EMBL/GenBank/DDBJ whole genome shotgun (WGS) entry which is preliminary data.</text>
</comment>
<name>A0A545VJH1_9HYPO</name>
<keyword evidence="3" id="KW-1185">Reference proteome</keyword>
<evidence type="ECO:0000313" key="3">
    <source>
        <dbReference type="Proteomes" id="UP000315783"/>
    </source>
</evidence>